<dbReference type="KEGG" id="nhy:JQS43_09345"/>
<evidence type="ECO:0000313" key="3">
    <source>
        <dbReference type="Proteomes" id="UP000662857"/>
    </source>
</evidence>
<feature type="region of interest" description="Disordered" evidence="1">
    <location>
        <begin position="190"/>
        <end position="246"/>
    </location>
</feature>
<proteinExistence type="predicted"/>
<organism evidence="2 3">
    <name type="scientific">Natronosporangium hydrolyticum</name>
    <dbReference type="NCBI Taxonomy" id="2811111"/>
    <lineage>
        <taxon>Bacteria</taxon>
        <taxon>Bacillati</taxon>
        <taxon>Actinomycetota</taxon>
        <taxon>Actinomycetes</taxon>
        <taxon>Micromonosporales</taxon>
        <taxon>Micromonosporaceae</taxon>
        <taxon>Natronosporangium</taxon>
    </lineage>
</organism>
<dbReference type="AlphaFoldDB" id="A0A895YLV4"/>
<sequence>MAVRTAAEQVGRVGIRVDQLDEEVSGGHQGAVSNVAGLLHDPMVAAAEPVHRSLLLWLQAAVVGGAAIRLWAEGIEEYNRGIDRLNERYLEAKARDFDVLLPEPEFGYFPRSGPGPGPPPAILDHRAEIAEAERQLIRALGHERDYGLSPALERVARQAARLLRQGPDDPAAVRELYEAGLLPPDASLIFPVLEPAGPPPGAPPPASPPPASPPPAEVGSPPGPPTGGVAPAGPDADGGEMGGRRLVTGAISGTQPMTEDAQFEYFTNHPAEAAQATAALLPGAGALADGQETTLTALGRYHAWELQRALEMYPSPAGLERIEAATEHLAEIGERLSPGEALTEAERVYLAAWLEHVGSHGLAALPDYVQAAVAVPAGTPPADAAVIRTAQITQQLAPIADVIMHLSHPDRGGLVDPADLPTSVRELLTAPVGQIDPVTGQRWPALDPAGGGPIFAATDPPDFTVAGLARYDGLARLLEHASVEGGTLFTRSLAESAQRVQDELAEVTENVRAVLPAAEVAPALHHRLGVATADDAVVRMLAVAAREFPDPADPDSAGSDSADPDSAGPDPADPDSTGPDSAGSPTGGNGEPMIGRRITWS</sequence>
<feature type="compositionally biased region" description="Pro residues" evidence="1">
    <location>
        <begin position="196"/>
        <end position="225"/>
    </location>
</feature>
<accession>A0A895YLV4</accession>
<gene>
    <name evidence="2" type="ORF">JQS43_09345</name>
</gene>
<feature type="region of interest" description="Disordered" evidence="1">
    <location>
        <begin position="548"/>
        <end position="601"/>
    </location>
</feature>
<reference evidence="2" key="1">
    <citation type="submission" date="2021-02" db="EMBL/GenBank/DDBJ databases">
        <title>Natrosporangium hydrolyticum gen. nov., sp. nov, a haloalkaliphilic actinobacterium from a soda solonchak soil.</title>
        <authorList>
            <person name="Sorokin D.Y."/>
            <person name="Khijniak T.V."/>
            <person name="Zakharycheva A.P."/>
            <person name="Boueva O.V."/>
            <person name="Ariskina E.V."/>
            <person name="Hahnke R.L."/>
            <person name="Bunk B."/>
            <person name="Sproer C."/>
            <person name="Schumann P."/>
            <person name="Evtushenko L.I."/>
            <person name="Kublanov I.V."/>
        </authorList>
    </citation>
    <scope>NUCLEOTIDE SEQUENCE</scope>
    <source>
        <strain evidence="2">DSM 106523</strain>
    </source>
</reference>
<protein>
    <submittedName>
        <fullName evidence="2">Uncharacterized protein</fullName>
    </submittedName>
</protein>
<dbReference type="RefSeq" id="WP_239679600.1">
    <property type="nucleotide sequence ID" value="NZ_CP070499.1"/>
</dbReference>
<dbReference type="Proteomes" id="UP000662857">
    <property type="component" value="Chromosome"/>
</dbReference>
<dbReference type="EMBL" id="CP070499">
    <property type="protein sequence ID" value="QSB16459.1"/>
    <property type="molecule type" value="Genomic_DNA"/>
</dbReference>
<name>A0A895YLV4_9ACTN</name>
<feature type="compositionally biased region" description="Low complexity" evidence="1">
    <location>
        <begin position="554"/>
        <end position="582"/>
    </location>
</feature>
<keyword evidence="3" id="KW-1185">Reference proteome</keyword>
<evidence type="ECO:0000256" key="1">
    <source>
        <dbReference type="SAM" id="MobiDB-lite"/>
    </source>
</evidence>
<evidence type="ECO:0000313" key="2">
    <source>
        <dbReference type="EMBL" id="QSB16459.1"/>
    </source>
</evidence>